<gene>
    <name evidence="5" type="ORF">PS710_02413</name>
</gene>
<dbReference type="PRINTS" id="PR00080">
    <property type="entry name" value="SDRFAMILY"/>
</dbReference>
<feature type="domain" description="Ketoreductase" evidence="4">
    <location>
        <begin position="7"/>
        <end position="201"/>
    </location>
</feature>
<dbReference type="SMART" id="SM00822">
    <property type="entry name" value="PKS_KR"/>
    <property type="match status" value="1"/>
</dbReference>
<evidence type="ECO:0000313" key="5">
    <source>
        <dbReference type="EMBL" id="VVN97854.1"/>
    </source>
</evidence>
<dbReference type="Gene3D" id="3.40.50.720">
    <property type="entry name" value="NAD(P)-binding Rossmann-like Domain"/>
    <property type="match status" value="1"/>
</dbReference>
<dbReference type="EMBL" id="CABVHW010000006">
    <property type="protein sequence ID" value="VVN97854.1"/>
    <property type="molecule type" value="Genomic_DNA"/>
</dbReference>
<sequence>MNSCEGRVAIVTGAGRGVGRAYALMLAAQGARVVVNDLGATAGGEGADLSPAEEVVREITAAGGTAIADGTDISNFEAAKGLIDNTVEQFGKLDVLINNAGILRDRMMVNMSEDDWDSVIKVHLKGTFAPCHHAANYWRAQSKAGNQLDARIINTTSASGLFGNIGQANYAAAKAGIASFSIVIARELSRIGVTVNCIGPRAETRMTEGLREKTEEQIMRRDPEWIAALVTWLASPASKDITGRVFEAWGYGYSVAEGWTHGPITEATRDPLQVEESLRQIINASRYNAGIERDMWLNP</sequence>
<dbReference type="RefSeq" id="WP_150764710.1">
    <property type="nucleotide sequence ID" value="NZ_CABVHW010000006.1"/>
</dbReference>
<evidence type="ECO:0000256" key="2">
    <source>
        <dbReference type="ARBA" id="ARBA00023002"/>
    </source>
</evidence>
<name>A0A5E7CCT5_PSEFL</name>
<evidence type="ECO:0000313" key="6">
    <source>
        <dbReference type="Proteomes" id="UP000381093"/>
    </source>
</evidence>
<dbReference type="FunFam" id="3.40.50.720:FF:000446">
    <property type="entry name" value="Short chain dehydrogenase"/>
    <property type="match status" value="1"/>
</dbReference>
<reference evidence="5 6" key="1">
    <citation type="submission" date="2019-09" db="EMBL/GenBank/DDBJ databases">
        <authorList>
            <person name="Chandra G."/>
            <person name="Truman W A."/>
        </authorList>
    </citation>
    <scope>NUCLEOTIDE SEQUENCE [LARGE SCALE GENOMIC DNA]</scope>
    <source>
        <strain evidence="5">PS710</strain>
    </source>
</reference>
<protein>
    <submittedName>
        <fullName evidence="5">Short-chain type dehydrogenase/reductase</fullName>
        <ecNumber evidence="5">1.1.1.-</ecNumber>
    </submittedName>
</protein>
<dbReference type="SUPFAM" id="SSF51735">
    <property type="entry name" value="NAD(P)-binding Rossmann-fold domains"/>
    <property type="match status" value="1"/>
</dbReference>
<dbReference type="InterPro" id="IPR020904">
    <property type="entry name" value="Sc_DH/Rdtase_CS"/>
</dbReference>
<dbReference type="PROSITE" id="PS00061">
    <property type="entry name" value="ADH_SHORT"/>
    <property type="match status" value="1"/>
</dbReference>
<dbReference type="InterPro" id="IPR051687">
    <property type="entry name" value="Peroxisomal_Beta-Oxidation"/>
</dbReference>
<accession>A0A5E7CCT5</accession>
<dbReference type="GO" id="GO:0016491">
    <property type="term" value="F:oxidoreductase activity"/>
    <property type="evidence" value="ECO:0007669"/>
    <property type="project" value="UniProtKB-KW"/>
</dbReference>
<dbReference type="PRINTS" id="PR00081">
    <property type="entry name" value="GDHRDH"/>
</dbReference>
<dbReference type="PANTHER" id="PTHR45024:SF2">
    <property type="entry name" value="SCP2 DOMAIN-CONTAINING PROTEIN"/>
    <property type="match status" value="1"/>
</dbReference>
<dbReference type="InterPro" id="IPR002347">
    <property type="entry name" value="SDR_fam"/>
</dbReference>
<evidence type="ECO:0000256" key="1">
    <source>
        <dbReference type="ARBA" id="ARBA00006484"/>
    </source>
</evidence>
<evidence type="ECO:0000256" key="3">
    <source>
        <dbReference type="RuleBase" id="RU000363"/>
    </source>
</evidence>
<dbReference type="InterPro" id="IPR036291">
    <property type="entry name" value="NAD(P)-bd_dom_sf"/>
</dbReference>
<organism evidence="5 6">
    <name type="scientific">Pseudomonas fluorescens</name>
    <dbReference type="NCBI Taxonomy" id="294"/>
    <lineage>
        <taxon>Bacteria</taxon>
        <taxon>Pseudomonadati</taxon>
        <taxon>Pseudomonadota</taxon>
        <taxon>Gammaproteobacteria</taxon>
        <taxon>Pseudomonadales</taxon>
        <taxon>Pseudomonadaceae</taxon>
        <taxon>Pseudomonas</taxon>
    </lineage>
</organism>
<dbReference type="Proteomes" id="UP000381093">
    <property type="component" value="Unassembled WGS sequence"/>
</dbReference>
<dbReference type="InterPro" id="IPR057326">
    <property type="entry name" value="KR_dom"/>
</dbReference>
<proteinExistence type="inferred from homology"/>
<keyword evidence="2 5" id="KW-0560">Oxidoreductase</keyword>
<dbReference type="Pfam" id="PF00106">
    <property type="entry name" value="adh_short"/>
    <property type="match status" value="1"/>
</dbReference>
<dbReference type="NCBIfam" id="NF005861">
    <property type="entry name" value="PRK07791.1"/>
    <property type="match status" value="1"/>
</dbReference>
<comment type="similarity">
    <text evidence="1 3">Belongs to the short-chain dehydrogenases/reductases (SDR) family.</text>
</comment>
<evidence type="ECO:0000259" key="4">
    <source>
        <dbReference type="SMART" id="SM00822"/>
    </source>
</evidence>
<dbReference type="EC" id="1.1.1.-" evidence="5"/>
<dbReference type="PANTHER" id="PTHR45024">
    <property type="entry name" value="DEHYDROGENASES, SHORT CHAIN"/>
    <property type="match status" value="1"/>
</dbReference>
<dbReference type="AlphaFoldDB" id="A0A5E7CCT5"/>